<dbReference type="InterPro" id="IPR001017">
    <property type="entry name" value="DH_E1"/>
</dbReference>
<protein>
    <recommendedName>
        <fullName evidence="3 7">Pyruvate dehydrogenase E1 component subunit alpha</fullName>
        <ecNumber evidence="2 7">1.2.4.1</ecNumber>
    </recommendedName>
</protein>
<dbReference type="GO" id="GO:0006086">
    <property type="term" value="P:pyruvate decarboxylation to acetyl-CoA"/>
    <property type="evidence" value="ECO:0007669"/>
    <property type="project" value="InterPro"/>
</dbReference>
<dbReference type="FunFam" id="3.40.50.970:FF:000013">
    <property type="entry name" value="Pyruvate dehydrogenase E1 component subunit alpha"/>
    <property type="match status" value="1"/>
</dbReference>
<evidence type="ECO:0000259" key="8">
    <source>
        <dbReference type="Pfam" id="PF00676"/>
    </source>
</evidence>
<sequence length="407" mass="44588">MIQAGKRPPATISARRSFMHAPASTAIELYDVGARVAGAASGRLLPGRIMAKTKAKDEEIGQASGPQPEALNLELAASVREELGDERLVAMLREMLLMRRFEEYAGRAYQRRKIKGFCHLYIGQEAVGVGCMSALSDADKIVSHYREHGHALARGLDPNAVMAELYGKATGTTGGKGGSMHLFDASKGFLGGWGIVGGQISLAGGVAFALKYRGEKAACITFLGDGAVHQGIVHETLNMASLWDLPLITVVENNRYAMGTSIERVAAVTELAQKSAPYNIVGETVDGQDIFAVYDAIRRARKRAIEEGRPTWLDVLTYRYRGHSMTDPAPYRTKEEVEEEQDLRDPITRMSGWMVSEGILTEEQISAIDDEVTQQSKDAMTFAEESDFPDPAVLTEDVYVEWPWDIE</sequence>
<gene>
    <name evidence="7 9" type="primary">pdhA</name>
    <name evidence="9" type="ORF">DL240_00550</name>
</gene>
<dbReference type="InterPro" id="IPR029061">
    <property type="entry name" value="THDP-binding"/>
</dbReference>
<reference evidence="9 10" key="1">
    <citation type="submission" date="2018-05" db="EMBL/GenBank/DDBJ databases">
        <title>Lujinxingia marina gen. nov. sp. nov., a new facultative anaerobic member of the class Deltaproteobacteria, and proposal of Lujinxingaceae fam. nov.</title>
        <authorList>
            <person name="Li C.-M."/>
        </authorList>
    </citation>
    <scope>NUCLEOTIDE SEQUENCE [LARGE SCALE GENOMIC DNA]</scope>
    <source>
        <strain evidence="9 10">B210</strain>
    </source>
</reference>
<dbReference type="PANTHER" id="PTHR11516:SF60">
    <property type="entry name" value="PYRUVATE DEHYDROGENASE E1 COMPONENT SUBUNIT ALPHA"/>
    <property type="match status" value="1"/>
</dbReference>
<keyword evidence="4 7" id="KW-0560">Oxidoreductase</keyword>
<dbReference type="AlphaFoldDB" id="A0A328CDI6"/>
<dbReference type="EMBL" id="QHKO01000001">
    <property type="protein sequence ID" value="RAL24733.1"/>
    <property type="molecule type" value="Genomic_DNA"/>
</dbReference>
<accession>A0A328CDI6</accession>
<comment type="cofactor">
    <cofactor evidence="1 7">
        <name>thiamine diphosphate</name>
        <dbReference type="ChEBI" id="CHEBI:58937"/>
    </cofactor>
</comment>
<dbReference type="NCBIfam" id="TIGR03182">
    <property type="entry name" value="PDH_E1_alph_y"/>
    <property type="match status" value="1"/>
</dbReference>
<dbReference type="EC" id="1.2.4.1" evidence="2 7"/>
<evidence type="ECO:0000256" key="3">
    <source>
        <dbReference type="ARBA" id="ARBA00014159"/>
    </source>
</evidence>
<comment type="subunit">
    <text evidence="7">Heterodimer of an alpha and a beta chain.</text>
</comment>
<organism evidence="9 10">
    <name type="scientific">Lujinxingia litoralis</name>
    <dbReference type="NCBI Taxonomy" id="2211119"/>
    <lineage>
        <taxon>Bacteria</taxon>
        <taxon>Deltaproteobacteria</taxon>
        <taxon>Bradymonadales</taxon>
        <taxon>Lujinxingiaceae</taxon>
        <taxon>Lujinxingia</taxon>
    </lineage>
</organism>
<keyword evidence="10" id="KW-1185">Reference proteome</keyword>
<evidence type="ECO:0000256" key="2">
    <source>
        <dbReference type="ARBA" id="ARBA00012281"/>
    </source>
</evidence>
<comment type="catalytic activity">
    <reaction evidence="7">
        <text>N(6)-[(R)-lipoyl]-L-lysyl-[protein] + pyruvate + H(+) = N(6)-[(R)-S(8)-acetyldihydrolipoyl]-L-lysyl-[protein] + CO2</text>
        <dbReference type="Rhea" id="RHEA:19189"/>
        <dbReference type="Rhea" id="RHEA-COMP:10474"/>
        <dbReference type="Rhea" id="RHEA-COMP:10478"/>
        <dbReference type="ChEBI" id="CHEBI:15361"/>
        <dbReference type="ChEBI" id="CHEBI:15378"/>
        <dbReference type="ChEBI" id="CHEBI:16526"/>
        <dbReference type="ChEBI" id="CHEBI:83099"/>
        <dbReference type="ChEBI" id="CHEBI:83111"/>
        <dbReference type="EC" id="1.2.4.1"/>
    </reaction>
</comment>
<dbReference type="PANTHER" id="PTHR11516">
    <property type="entry name" value="PYRUVATE DEHYDROGENASE E1 COMPONENT, ALPHA SUBUNIT BACTERIAL AND ORGANELLAR"/>
    <property type="match status" value="1"/>
</dbReference>
<evidence type="ECO:0000256" key="7">
    <source>
        <dbReference type="RuleBase" id="RU361139"/>
    </source>
</evidence>
<evidence type="ECO:0000256" key="5">
    <source>
        <dbReference type="ARBA" id="ARBA00023052"/>
    </source>
</evidence>
<dbReference type="Pfam" id="PF00676">
    <property type="entry name" value="E1_dh"/>
    <property type="match status" value="1"/>
</dbReference>
<comment type="caution">
    <text evidence="9">The sequence shown here is derived from an EMBL/GenBank/DDBJ whole genome shotgun (WGS) entry which is preliminary data.</text>
</comment>
<dbReference type="Proteomes" id="UP000249169">
    <property type="component" value="Unassembled WGS sequence"/>
</dbReference>
<evidence type="ECO:0000313" key="9">
    <source>
        <dbReference type="EMBL" id="RAL24733.1"/>
    </source>
</evidence>
<feature type="domain" description="Dehydrogenase E1 component" evidence="8">
    <location>
        <begin position="94"/>
        <end position="391"/>
    </location>
</feature>
<dbReference type="InterPro" id="IPR050642">
    <property type="entry name" value="PDH_E1_Alpha_Subunit"/>
</dbReference>
<evidence type="ECO:0000256" key="6">
    <source>
        <dbReference type="ARBA" id="ARBA00023317"/>
    </source>
</evidence>
<dbReference type="CDD" id="cd02000">
    <property type="entry name" value="TPP_E1_PDC_ADC_BCADC"/>
    <property type="match status" value="1"/>
</dbReference>
<keyword evidence="5 7" id="KW-0786">Thiamine pyrophosphate</keyword>
<evidence type="ECO:0000256" key="4">
    <source>
        <dbReference type="ARBA" id="ARBA00023002"/>
    </source>
</evidence>
<dbReference type="InterPro" id="IPR017597">
    <property type="entry name" value="Pyrv_DH_E1_asu_subgrp-y"/>
</dbReference>
<proteinExistence type="predicted"/>
<dbReference type="Gene3D" id="3.40.50.970">
    <property type="match status" value="1"/>
</dbReference>
<evidence type="ECO:0000313" key="10">
    <source>
        <dbReference type="Proteomes" id="UP000249169"/>
    </source>
</evidence>
<dbReference type="SUPFAM" id="SSF52518">
    <property type="entry name" value="Thiamin diphosphate-binding fold (THDP-binding)"/>
    <property type="match status" value="1"/>
</dbReference>
<keyword evidence="6 7" id="KW-0670">Pyruvate</keyword>
<comment type="function">
    <text evidence="7">The pyruvate dehydrogenase complex catalyzes the overall conversion of pyruvate to acetyl-CoA and CO(2).</text>
</comment>
<name>A0A328CDI6_9DELT</name>
<evidence type="ECO:0000256" key="1">
    <source>
        <dbReference type="ARBA" id="ARBA00001964"/>
    </source>
</evidence>
<dbReference type="GO" id="GO:0004739">
    <property type="term" value="F:pyruvate dehydrogenase (acetyl-transferring) activity"/>
    <property type="evidence" value="ECO:0007669"/>
    <property type="project" value="UniProtKB-UniRule"/>
</dbReference>